<comment type="caution">
    <text evidence="2">The sequence shown here is derived from an EMBL/GenBank/DDBJ whole genome shotgun (WGS) entry which is preliminary data.</text>
</comment>
<name>A0A3L6MT21_FUSOX</name>
<protein>
    <submittedName>
        <fullName evidence="2">Uncharacterized protein</fullName>
    </submittedName>
</protein>
<evidence type="ECO:0000256" key="1">
    <source>
        <dbReference type="SAM" id="SignalP"/>
    </source>
</evidence>
<sequence length="225" mass="24219">MHFHFIISLLALAKASAALPATAPTQAAAPGAPAPTPDGNIGSEVLTPAPAVQVWDPHVLPELQWKELQASTEHKLHARQQFGISKRKNLFTITLKGANVIVNGLINFSLEAALDTTSRVSTFIVTPLTDSSPRALASVTHWEYVKDILGRVDGVRAEATFTWQAASGTLYKFLGEIVYGLNTRVSAVLEDVQEFTIDSATQQLPGKAATSLVLGSFDDSWKDEL</sequence>
<feature type="chain" id="PRO_5018242417" evidence="1">
    <location>
        <begin position="18"/>
        <end position="225"/>
    </location>
</feature>
<evidence type="ECO:0000313" key="2">
    <source>
        <dbReference type="EMBL" id="RKK07415.1"/>
    </source>
</evidence>
<dbReference type="Proteomes" id="UP000270866">
    <property type="component" value="Unassembled WGS sequence"/>
</dbReference>
<feature type="signal peptide" evidence="1">
    <location>
        <begin position="1"/>
        <end position="17"/>
    </location>
</feature>
<keyword evidence="1" id="KW-0732">Signal</keyword>
<organism evidence="2 3">
    <name type="scientific">Fusarium oxysporum f. sp. cepae</name>
    <dbReference type="NCBI Taxonomy" id="396571"/>
    <lineage>
        <taxon>Eukaryota</taxon>
        <taxon>Fungi</taxon>
        <taxon>Dikarya</taxon>
        <taxon>Ascomycota</taxon>
        <taxon>Pezizomycotina</taxon>
        <taxon>Sordariomycetes</taxon>
        <taxon>Hypocreomycetidae</taxon>
        <taxon>Hypocreales</taxon>
        <taxon>Nectriaceae</taxon>
        <taxon>Fusarium</taxon>
        <taxon>Fusarium oxysporum species complex</taxon>
    </lineage>
</organism>
<accession>A0A3L6MT21</accession>
<dbReference type="AlphaFoldDB" id="A0A3L6MT21"/>
<gene>
    <name evidence="2" type="ORF">BFJ65_g17621</name>
</gene>
<proteinExistence type="predicted"/>
<dbReference type="EMBL" id="MRCU01000016">
    <property type="protein sequence ID" value="RKK07415.1"/>
    <property type="molecule type" value="Genomic_DNA"/>
</dbReference>
<evidence type="ECO:0000313" key="3">
    <source>
        <dbReference type="Proteomes" id="UP000270866"/>
    </source>
</evidence>
<reference evidence="2 3" key="1">
    <citation type="journal article" date="2018" name="Sci. Rep.">
        <title>Characterisation of pathogen-specific regions and novel effector candidates in Fusarium oxysporum f. sp. cepae.</title>
        <authorList>
            <person name="Armitage A.D."/>
            <person name="Taylor A."/>
            <person name="Sobczyk M.K."/>
            <person name="Baxter L."/>
            <person name="Greenfield B.P."/>
            <person name="Bates H.J."/>
            <person name="Wilson F."/>
            <person name="Jackson A.C."/>
            <person name="Ott S."/>
            <person name="Harrison R.J."/>
            <person name="Clarkson J.P."/>
        </authorList>
    </citation>
    <scope>NUCLEOTIDE SEQUENCE [LARGE SCALE GENOMIC DNA]</scope>
    <source>
        <strain evidence="2 3">FoC_Fus2</strain>
    </source>
</reference>